<feature type="transmembrane region" description="Helical" evidence="8">
    <location>
        <begin position="430"/>
        <end position="452"/>
    </location>
</feature>
<keyword evidence="5 8" id="KW-0472">Membrane</keyword>
<evidence type="ECO:0000256" key="2">
    <source>
        <dbReference type="ARBA" id="ARBA00022448"/>
    </source>
</evidence>
<dbReference type="GO" id="GO:0016020">
    <property type="term" value="C:membrane"/>
    <property type="evidence" value="ECO:0007669"/>
    <property type="project" value="UniProtKB-SubCell"/>
</dbReference>
<feature type="region of interest" description="Disordered" evidence="7">
    <location>
        <begin position="490"/>
        <end position="514"/>
    </location>
</feature>
<dbReference type="Gene3D" id="1.20.1250.20">
    <property type="entry name" value="MFS general substrate transporter like domains"/>
    <property type="match status" value="1"/>
</dbReference>
<dbReference type="AlphaFoldDB" id="A0A6A6QTJ0"/>
<dbReference type="SUPFAM" id="SSF103473">
    <property type="entry name" value="MFS general substrate transporter"/>
    <property type="match status" value="1"/>
</dbReference>
<dbReference type="GO" id="GO:0022857">
    <property type="term" value="F:transmembrane transporter activity"/>
    <property type="evidence" value="ECO:0007669"/>
    <property type="project" value="InterPro"/>
</dbReference>
<evidence type="ECO:0000256" key="3">
    <source>
        <dbReference type="ARBA" id="ARBA00022692"/>
    </source>
</evidence>
<evidence type="ECO:0000256" key="5">
    <source>
        <dbReference type="ARBA" id="ARBA00023136"/>
    </source>
</evidence>
<proteinExistence type="inferred from homology"/>
<feature type="transmembrane region" description="Helical" evidence="8">
    <location>
        <begin position="336"/>
        <end position="355"/>
    </location>
</feature>
<keyword evidence="4 8" id="KW-1133">Transmembrane helix</keyword>
<sequence>MVNAQISPLEENVARKDIAHVSPAGIEGNVDVSAKNQSWKNYFWDSWDKSPEERRLLFKLDLTLMTFGCLGTFIKYIDRSNINSAFVSGMKEDLRLYGNELNYASTAFSIANIIGLWPCNLILTRSNPKWFIPLLEAGWTICTFAQAAMKAPLQMYVLRTLTGLFETGHYSAIVYLCGAWYQKAELSRRLAIINCATAIGPMFSSYLQAAAYTGLNGRHGMAGWQWLFIIDGVISIGIIIPQCLFYPDVPSRQKPDWVFTEKEIEIARDRNPREGRVKQGKFTRTQMKRWLLTPDIWLLWLISIGNSIGNQPSSSMAFWLKAWNKKHPKSFTVPQINNYTTPIQAVTVVVTLFMAWSSDTWLGGRRWPMLVVGGVVNGIVCILLGSTPVFPKNRAFRWFLYYQTGWAQASNSMFWAWTQDTLSGDPGTRAWASAGLNVWAWTFIATVPLAVFKTTDQPAVVAGNFTAAGFCFTVAIGAVALAYLQHRRSLTSGGDGSIDDSQGSDSEIRSSDNADGLVYDDSKIVRTGIKAVA</sequence>
<dbReference type="InterPro" id="IPR036259">
    <property type="entry name" value="MFS_trans_sf"/>
</dbReference>
<feature type="transmembrane region" description="Helical" evidence="8">
    <location>
        <begin position="224"/>
        <end position="246"/>
    </location>
</feature>
<accession>A0A6A6QTJ0</accession>
<dbReference type="Proteomes" id="UP000799750">
    <property type="component" value="Unassembled WGS sequence"/>
</dbReference>
<dbReference type="Pfam" id="PF07690">
    <property type="entry name" value="MFS_1"/>
    <property type="match status" value="1"/>
</dbReference>
<keyword evidence="3 8" id="KW-0812">Transmembrane</keyword>
<dbReference type="FunFam" id="1.20.1250.20:FF:000065">
    <property type="entry name" value="Putative MFS pantothenate transporter"/>
    <property type="match status" value="1"/>
</dbReference>
<comment type="subcellular location">
    <subcellularLocation>
        <location evidence="1">Membrane</location>
        <topology evidence="1">Multi-pass membrane protein</topology>
    </subcellularLocation>
</comment>
<dbReference type="OrthoDB" id="3639251at2759"/>
<organism evidence="9 10">
    <name type="scientific">Lophium mytilinum</name>
    <dbReference type="NCBI Taxonomy" id="390894"/>
    <lineage>
        <taxon>Eukaryota</taxon>
        <taxon>Fungi</taxon>
        <taxon>Dikarya</taxon>
        <taxon>Ascomycota</taxon>
        <taxon>Pezizomycotina</taxon>
        <taxon>Dothideomycetes</taxon>
        <taxon>Pleosporomycetidae</taxon>
        <taxon>Mytilinidiales</taxon>
        <taxon>Mytilinidiaceae</taxon>
        <taxon>Lophium</taxon>
    </lineage>
</organism>
<evidence type="ECO:0000313" key="9">
    <source>
        <dbReference type="EMBL" id="KAF2495043.1"/>
    </source>
</evidence>
<dbReference type="EMBL" id="MU004189">
    <property type="protein sequence ID" value="KAF2495043.1"/>
    <property type="molecule type" value="Genomic_DNA"/>
</dbReference>
<evidence type="ECO:0000256" key="1">
    <source>
        <dbReference type="ARBA" id="ARBA00004141"/>
    </source>
</evidence>
<evidence type="ECO:0000256" key="8">
    <source>
        <dbReference type="SAM" id="Phobius"/>
    </source>
</evidence>
<protein>
    <submittedName>
        <fullName evidence="9">MFS general substrate transporter</fullName>
    </submittedName>
</protein>
<evidence type="ECO:0000256" key="6">
    <source>
        <dbReference type="ARBA" id="ARBA00037968"/>
    </source>
</evidence>
<gene>
    <name evidence="9" type="ORF">BU16DRAFT_549968</name>
</gene>
<reference evidence="9" key="1">
    <citation type="journal article" date="2020" name="Stud. Mycol.">
        <title>101 Dothideomycetes genomes: a test case for predicting lifestyles and emergence of pathogens.</title>
        <authorList>
            <person name="Haridas S."/>
            <person name="Albert R."/>
            <person name="Binder M."/>
            <person name="Bloem J."/>
            <person name="Labutti K."/>
            <person name="Salamov A."/>
            <person name="Andreopoulos B."/>
            <person name="Baker S."/>
            <person name="Barry K."/>
            <person name="Bills G."/>
            <person name="Bluhm B."/>
            <person name="Cannon C."/>
            <person name="Castanera R."/>
            <person name="Culley D."/>
            <person name="Daum C."/>
            <person name="Ezra D."/>
            <person name="Gonzalez J."/>
            <person name="Henrissat B."/>
            <person name="Kuo A."/>
            <person name="Liang C."/>
            <person name="Lipzen A."/>
            <person name="Lutzoni F."/>
            <person name="Magnuson J."/>
            <person name="Mondo S."/>
            <person name="Nolan M."/>
            <person name="Ohm R."/>
            <person name="Pangilinan J."/>
            <person name="Park H.-J."/>
            <person name="Ramirez L."/>
            <person name="Alfaro M."/>
            <person name="Sun H."/>
            <person name="Tritt A."/>
            <person name="Yoshinaga Y."/>
            <person name="Zwiers L.-H."/>
            <person name="Turgeon B."/>
            <person name="Goodwin S."/>
            <person name="Spatafora J."/>
            <person name="Crous P."/>
            <person name="Grigoriev I."/>
        </authorList>
    </citation>
    <scope>NUCLEOTIDE SEQUENCE</scope>
    <source>
        <strain evidence="9">CBS 269.34</strain>
    </source>
</reference>
<evidence type="ECO:0000256" key="7">
    <source>
        <dbReference type="SAM" id="MobiDB-lite"/>
    </source>
</evidence>
<keyword evidence="10" id="KW-1185">Reference proteome</keyword>
<evidence type="ECO:0000256" key="4">
    <source>
        <dbReference type="ARBA" id="ARBA00022989"/>
    </source>
</evidence>
<dbReference type="PANTHER" id="PTHR43791:SF39">
    <property type="entry name" value="TRANSPORTER LIZ1_SEO1, PUTATIVE (AFU_ORTHOLOGUE AFUA_3G00980)-RELATED"/>
    <property type="match status" value="1"/>
</dbReference>
<keyword evidence="2" id="KW-0813">Transport</keyword>
<comment type="similarity">
    <text evidence="6">Belongs to the major facilitator superfamily. Allantoate permease family.</text>
</comment>
<name>A0A6A6QTJ0_9PEZI</name>
<feature type="transmembrane region" description="Helical" evidence="8">
    <location>
        <begin position="464"/>
        <end position="484"/>
    </location>
</feature>
<dbReference type="InterPro" id="IPR011701">
    <property type="entry name" value="MFS"/>
</dbReference>
<feature type="transmembrane region" description="Helical" evidence="8">
    <location>
        <begin position="190"/>
        <end position="212"/>
    </location>
</feature>
<dbReference type="PANTHER" id="PTHR43791">
    <property type="entry name" value="PERMEASE-RELATED"/>
    <property type="match status" value="1"/>
</dbReference>
<evidence type="ECO:0000313" key="10">
    <source>
        <dbReference type="Proteomes" id="UP000799750"/>
    </source>
</evidence>
<feature type="transmembrane region" description="Helical" evidence="8">
    <location>
        <begin position="367"/>
        <end position="386"/>
    </location>
</feature>
<feature type="transmembrane region" description="Helical" evidence="8">
    <location>
        <begin position="155"/>
        <end position="178"/>
    </location>
</feature>